<comment type="caution">
    <text evidence="1">The sequence shown here is derived from an EMBL/GenBank/DDBJ whole genome shotgun (WGS) entry which is preliminary data.</text>
</comment>
<keyword evidence="2" id="KW-1185">Reference proteome</keyword>
<evidence type="ECO:0000313" key="1">
    <source>
        <dbReference type="EMBL" id="KAJ8006856.1"/>
    </source>
</evidence>
<dbReference type="EMBL" id="CM055736">
    <property type="protein sequence ID" value="KAJ8006856.1"/>
    <property type="molecule type" value="Genomic_DNA"/>
</dbReference>
<reference evidence="1" key="1">
    <citation type="submission" date="2021-05" db="EMBL/GenBank/DDBJ databases">
        <authorList>
            <person name="Pan Q."/>
            <person name="Jouanno E."/>
            <person name="Zahm M."/>
            <person name="Klopp C."/>
            <person name="Cabau C."/>
            <person name="Louis A."/>
            <person name="Berthelot C."/>
            <person name="Parey E."/>
            <person name="Roest Crollius H."/>
            <person name="Montfort J."/>
            <person name="Robinson-Rechavi M."/>
            <person name="Bouchez O."/>
            <person name="Lampietro C."/>
            <person name="Lopez Roques C."/>
            <person name="Donnadieu C."/>
            <person name="Postlethwait J."/>
            <person name="Bobe J."/>
            <person name="Dillon D."/>
            <person name="Chandos A."/>
            <person name="von Hippel F."/>
            <person name="Guiguen Y."/>
        </authorList>
    </citation>
    <scope>NUCLEOTIDE SEQUENCE</scope>
    <source>
        <strain evidence="1">YG-Jan2019</strain>
    </source>
</reference>
<dbReference type="Proteomes" id="UP001157502">
    <property type="component" value="Chromosome 9"/>
</dbReference>
<sequence>MSCRADQQQKQRDCYRPADFFARNRIRLTSKKNPPSNLGTQLGTVVAERKMIYRIVLIVSVCRVSLGQEAGIERIQKCETRCSKGLQCKSKLHHFFAPCRNQPDSLKPIVTFQNVSLSTVMRCEGKQNCFLHLRAHTAFQLSEPIHGFSICTLTSGMIVNQCRLVTFPRSARQKWEGQQVEVVDDFAEVWPGQYVHVTLRSYPSYCGVTWSTTYSVPECSSKDLRSHIPECITGRLAYTVNSERKELDVSVSEMLEDQDYQLRLCQKGPYTCRDTGSKTMIRKNDVRRNATLTYSKPLPCLCIEGWSATSDAPRVQVCPFEDLLEELWFGIAFDPIEATLSWEPVCPVAAVITLCQKRGDNECEDLAGSSQIPNGKKITFSGVDPHPQLCMKFTTDSGSWIRCPFADGNFQAWDLGVEEREGHQRLVVTSRVKSTLSLHVCVKTGSSECLPVHSSLPVHKEKSISLNLTMNLCQPNTCLQVKRLHVKYGATILHCHLKCSVRVKTRGRDPDIVKNTVALQGYWVLTFAVIAVLALIFIITVTVLLCHLSTVHQRHKSGLSKPQTEPSLPVNHVSVEHLDQATLHEDIVIPDTPQLQNSERVNLIK</sequence>
<gene>
    <name evidence="1" type="ORF">DPEC_G00111560</name>
</gene>
<evidence type="ECO:0000313" key="2">
    <source>
        <dbReference type="Proteomes" id="UP001157502"/>
    </source>
</evidence>
<proteinExistence type="predicted"/>
<organism evidence="1 2">
    <name type="scientific">Dallia pectoralis</name>
    <name type="common">Alaska blackfish</name>
    <dbReference type="NCBI Taxonomy" id="75939"/>
    <lineage>
        <taxon>Eukaryota</taxon>
        <taxon>Metazoa</taxon>
        <taxon>Chordata</taxon>
        <taxon>Craniata</taxon>
        <taxon>Vertebrata</taxon>
        <taxon>Euteleostomi</taxon>
        <taxon>Actinopterygii</taxon>
        <taxon>Neopterygii</taxon>
        <taxon>Teleostei</taxon>
        <taxon>Protacanthopterygii</taxon>
        <taxon>Esociformes</taxon>
        <taxon>Umbridae</taxon>
        <taxon>Dallia</taxon>
    </lineage>
</organism>
<name>A0ACC2GT61_DALPE</name>
<accession>A0ACC2GT61</accession>
<protein>
    <submittedName>
        <fullName evidence="1">Uncharacterized protein</fullName>
    </submittedName>
</protein>